<dbReference type="AlphaFoldDB" id="A0A222GDV9"/>
<evidence type="ECO:0000256" key="10">
    <source>
        <dbReference type="ARBA" id="ARBA00023136"/>
    </source>
</evidence>
<evidence type="ECO:0000256" key="6">
    <source>
        <dbReference type="ARBA" id="ARBA00022692"/>
    </source>
</evidence>
<dbReference type="EMBL" id="CP020465">
    <property type="protein sequence ID" value="ASP50056.1"/>
    <property type="molecule type" value="Genomic_DNA"/>
</dbReference>
<dbReference type="Gene3D" id="1.10.287.130">
    <property type="match status" value="1"/>
</dbReference>
<keyword evidence="15" id="KW-1185">Reference proteome</keyword>
<gene>
    <name evidence="14" type="ORF">B5D82_16205</name>
</gene>
<dbReference type="PROSITE" id="PS50885">
    <property type="entry name" value="HAMP"/>
    <property type="match status" value="1"/>
</dbReference>
<evidence type="ECO:0000259" key="13">
    <source>
        <dbReference type="PROSITE" id="PS50885"/>
    </source>
</evidence>
<dbReference type="KEGG" id="cber:B5D82_16205"/>
<evidence type="ECO:0000256" key="3">
    <source>
        <dbReference type="ARBA" id="ARBA00012438"/>
    </source>
</evidence>
<dbReference type="OrthoDB" id="9809567at2"/>
<dbReference type="Proteomes" id="UP000202259">
    <property type="component" value="Chromosome"/>
</dbReference>
<dbReference type="InterPro" id="IPR004358">
    <property type="entry name" value="Sig_transdc_His_kin-like_C"/>
</dbReference>
<dbReference type="GO" id="GO:0000160">
    <property type="term" value="P:phosphorelay signal transduction system"/>
    <property type="evidence" value="ECO:0007669"/>
    <property type="project" value="UniProtKB-KW"/>
</dbReference>
<dbReference type="SUPFAM" id="SSF55874">
    <property type="entry name" value="ATPase domain of HSP90 chaperone/DNA topoisomerase II/histidine kinase"/>
    <property type="match status" value="1"/>
</dbReference>
<evidence type="ECO:0000313" key="15">
    <source>
        <dbReference type="Proteomes" id="UP000202259"/>
    </source>
</evidence>
<evidence type="ECO:0000256" key="11">
    <source>
        <dbReference type="SAM" id="Phobius"/>
    </source>
</evidence>
<evidence type="ECO:0000256" key="5">
    <source>
        <dbReference type="ARBA" id="ARBA00022679"/>
    </source>
</evidence>
<dbReference type="GO" id="GO:0005886">
    <property type="term" value="C:plasma membrane"/>
    <property type="evidence" value="ECO:0007669"/>
    <property type="project" value="TreeGrafter"/>
</dbReference>
<evidence type="ECO:0000259" key="12">
    <source>
        <dbReference type="PROSITE" id="PS50109"/>
    </source>
</evidence>
<dbReference type="InterPro" id="IPR003660">
    <property type="entry name" value="HAMP_dom"/>
</dbReference>
<evidence type="ECO:0000256" key="7">
    <source>
        <dbReference type="ARBA" id="ARBA00022777"/>
    </source>
</evidence>
<keyword evidence="5" id="KW-0808">Transferase</keyword>
<dbReference type="Gene3D" id="3.30.565.10">
    <property type="entry name" value="Histidine kinase-like ATPase, C-terminal domain"/>
    <property type="match status" value="1"/>
</dbReference>
<dbReference type="InterPro" id="IPR005467">
    <property type="entry name" value="His_kinase_dom"/>
</dbReference>
<dbReference type="InterPro" id="IPR036890">
    <property type="entry name" value="HATPase_C_sf"/>
</dbReference>
<dbReference type="SMART" id="SM00387">
    <property type="entry name" value="HATPase_c"/>
    <property type="match status" value="1"/>
</dbReference>
<evidence type="ECO:0000256" key="1">
    <source>
        <dbReference type="ARBA" id="ARBA00000085"/>
    </source>
</evidence>
<dbReference type="Pfam" id="PF02518">
    <property type="entry name" value="HATPase_c"/>
    <property type="match status" value="1"/>
</dbReference>
<comment type="catalytic activity">
    <reaction evidence="1">
        <text>ATP + protein L-histidine = ADP + protein N-phospho-L-histidine.</text>
        <dbReference type="EC" id="2.7.13.3"/>
    </reaction>
</comment>
<comment type="subcellular location">
    <subcellularLocation>
        <location evidence="2">Membrane</location>
    </subcellularLocation>
</comment>
<keyword evidence="6 11" id="KW-0812">Transmembrane</keyword>
<evidence type="ECO:0000256" key="9">
    <source>
        <dbReference type="ARBA" id="ARBA00023012"/>
    </source>
</evidence>
<sequence>MIFILLPIVGLIISNAYEKHMVASLKNELSAYSYSILAIIEVENNLLIMPDQLLETQFNVSQSGLYAVLTSSSTTIQNNTAEKPSTKSIKLWSSQSLLAPWQTTSFQQPLLGANAFYQAEIDDQAHYVYSLSVSYGNEEQPFPMTLHIIKQQKDLTQMMAEFHRQLMLGLAGLMLILLMIQYLWSIWTLKPLKNLKTELSDVEQGKSERLTGTYPTELNQVTEQLNLLLSAEQKQRQRYRNALSDLAHSLKTPLAVMQTQKELSVLTQEQLSIINVIIEHQLRKAQSAGQSSWYLGTAVEPIANKLINSLTKIYRDKSLKFTVNIQHECNFKGDESDLLEILGNLLDNACKAAIKEVQLEIKLSVNSMTIIIQDDGVGIAPAVREDILQRGTRADTYQHGHGIGLAIVRDLVKSYQGSMHIGSSEQLKGAKFTLNFPL</sequence>
<dbReference type="PANTHER" id="PTHR45436:SF4">
    <property type="entry name" value="SENSOR PROTEIN PHOQ"/>
    <property type="match status" value="1"/>
</dbReference>
<keyword evidence="4" id="KW-0597">Phosphoprotein</keyword>
<proteinExistence type="predicted"/>
<dbReference type="InterPro" id="IPR003594">
    <property type="entry name" value="HATPase_dom"/>
</dbReference>
<keyword evidence="10 11" id="KW-0472">Membrane</keyword>
<feature type="domain" description="HAMP" evidence="13">
    <location>
        <begin position="186"/>
        <end position="237"/>
    </location>
</feature>
<feature type="domain" description="Histidine kinase" evidence="12">
    <location>
        <begin position="245"/>
        <end position="438"/>
    </location>
</feature>
<evidence type="ECO:0000256" key="8">
    <source>
        <dbReference type="ARBA" id="ARBA00022989"/>
    </source>
</evidence>
<evidence type="ECO:0000256" key="2">
    <source>
        <dbReference type="ARBA" id="ARBA00004370"/>
    </source>
</evidence>
<name>A0A222GDV9_9GAMM</name>
<accession>A0A222GDV9</accession>
<dbReference type="GO" id="GO:0005524">
    <property type="term" value="F:ATP binding"/>
    <property type="evidence" value="ECO:0007669"/>
    <property type="project" value="UniProtKB-KW"/>
</dbReference>
<evidence type="ECO:0000256" key="4">
    <source>
        <dbReference type="ARBA" id="ARBA00022553"/>
    </source>
</evidence>
<dbReference type="GO" id="GO:0004673">
    <property type="term" value="F:protein histidine kinase activity"/>
    <property type="evidence" value="ECO:0007669"/>
    <property type="project" value="UniProtKB-EC"/>
</dbReference>
<reference evidence="14 15" key="1">
    <citation type="submission" date="2017-08" db="EMBL/GenBank/DDBJ databases">
        <title>Complete genome of Colwellia sp. NB097-1, a psychrophile bacterium ioslated from Bering Sea.</title>
        <authorList>
            <person name="Chen X."/>
        </authorList>
    </citation>
    <scope>NUCLEOTIDE SEQUENCE [LARGE SCALE GENOMIC DNA]</scope>
    <source>
        <strain evidence="14 15">NB097-1</strain>
    </source>
</reference>
<dbReference type="InterPro" id="IPR050428">
    <property type="entry name" value="TCS_sensor_his_kinase"/>
</dbReference>
<dbReference type="EC" id="2.7.13.3" evidence="3"/>
<dbReference type="PROSITE" id="PS50109">
    <property type="entry name" value="HIS_KIN"/>
    <property type="match status" value="1"/>
</dbReference>
<organism evidence="14 15">
    <name type="scientific">Cognaticolwellia beringensis</name>
    <dbReference type="NCBI Taxonomy" id="1967665"/>
    <lineage>
        <taxon>Bacteria</taxon>
        <taxon>Pseudomonadati</taxon>
        <taxon>Pseudomonadota</taxon>
        <taxon>Gammaproteobacteria</taxon>
        <taxon>Alteromonadales</taxon>
        <taxon>Colwelliaceae</taxon>
        <taxon>Cognaticolwellia</taxon>
    </lineage>
</organism>
<dbReference type="PRINTS" id="PR00344">
    <property type="entry name" value="BCTRLSENSOR"/>
</dbReference>
<evidence type="ECO:0000313" key="14">
    <source>
        <dbReference type="EMBL" id="ASP50056.1"/>
    </source>
</evidence>
<protein>
    <recommendedName>
        <fullName evidence="3">histidine kinase</fullName>
        <ecNumber evidence="3">2.7.13.3</ecNumber>
    </recommendedName>
</protein>
<feature type="transmembrane region" description="Helical" evidence="11">
    <location>
        <begin position="166"/>
        <end position="187"/>
    </location>
</feature>
<keyword evidence="9" id="KW-0902">Two-component regulatory system</keyword>
<keyword evidence="8 11" id="KW-1133">Transmembrane helix</keyword>
<dbReference type="PANTHER" id="PTHR45436">
    <property type="entry name" value="SENSOR HISTIDINE KINASE YKOH"/>
    <property type="match status" value="1"/>
</dbReference>
<keyword evidence="7" id="KW-0418">Kinase</keyword>